<dbReference type="EC" id="2.8.3.8" evidence="4"/>
<dbReference type="PROSITE" id="PS01274">
    <property type="entry name" value="COA_TRANSF_2"/>
    <property type="match status" value="1"/>
</dbReference>
<comment type="similarity">
    <text evidence="1">Belongs to the 3-oxoacid CoA-transferase subunit B family.</text>
</comment>
<evidence type="ECO:0000256" key="1">
    <source>
        <dbReference type="ARBA" id="ARBA00007047"/>
    </source>
</evidence>
<evidence type="ECO:0000256" key="2">
    <source>
        <dbReference type="ARBA" id="ARBA00007154"/>
    </source>
</evidence>
<dbReference type="NCBIfam" id="TIGR02429">
    <property type="entry name" value="pcaI_scoA_fam"/>
    <property type="match status" value="1"/>
</dbReference>
<dbReference type="InterPro" id="IPR004165">
    <property type="entry name" value="CoA_trans_fam_I"/>
</dbReference>
<evidence type="ECO:0000256" key="4">
    <source>
        <dbReference type="PIRNR" id="PIRNR000858"/>
    </source>
</evidence>
<protein>
    <recommendedName>
        <fullName evidence="4">Acetate CoA-transferase YdiF</fullName>
        <ecNumber evidence="4">2.8.3.8</ecNumber>
    </recommendedName>
</protein>
<dbReference type="SMART" id="SM00882">
    <property type="entry name" value="CoA_trans"/>
    <property type="match status" value="2"/>
</dbReference>
<keyword evidence="6" id="KW-1185">Reference proteome</keyword>
<dbReference type="Gene3D" id="3.40.1080.10">
    <property type="entry name" value="Glutaconate Coenzyme A-transferase"/>
    <property type="match status" value="2"/>
</dbReference>
<evidence type="ECO:0000313" key="6">
    <source>
        <dbReference type="Proteomes" id="UP001381174"/>
    </source>
</evidence>
<dbReference type="InterPro" id="IPR012792">
    <property type="entry name" value="3-oxoacid_CoA-transf_A"/>
</dbReference>
<evidence type="ECO:0000256" key="3">
    <source>
        <dbReference type="ARBA" id="ARBA00022679"/>
    </source>
</evidence>
<dbReference type="InterPro" id="IPR004164">
    <property type="entry name" value="CoA_transf_AS"/>
</dbReference>
<keyword evidence="3 4" id="KW-0808">Transferase</keyword>
<organism evidence="5 6">
    <name type="scientific">Fulvimonas yonginensis</name>
    <dbReference type="NCBI Taxonomy" id="1495200"/>
    <lineage>
        <taxon>Bacteria</taxon>
        <taxon>Pseudomonadati</taxon>
        <taxon>Pseudomonadota</taxon>
        <taxon>Gammaproteobacteria</taxon>
        <taxon>Lysobacterales</taxon>
        <taxon>Rhodanobacteraceae</taxon>
        <taxon>Fulvimonas</taxon>
    </lineage>
</organism>
<comment type="function">
    <text evidence="4">CoA transferase having broad substrate specificity for short-chain acyl-CoA thioesters with the activity decreasing when the length of the carboxylic acid chain exceeds four carbons.</text>
</comment>
<comment type="similarity">
    <text evidence="2 4">Belongs to the 3-oxoacid CoA-transferase family.</text>
</comment>
<dbReference type="PIRSF" id="PIRSF000858">
    <property type="entry name" value="SCOT-t"/>
    <property type="match status" value="1"/>
</dbReference>
<dbReference type="NCBIfam" id="TIGR02428">
    <property type="entry name" value="pcaJ_scoB_fam"/>
    <property type="match status" value="1"/>
</dbReference>
<dbReference type="Proteomes" id="UP001381174">
    <property type="component" value="Unassembled WGS sequence"/>
</dbReference>
<sequence length="450" mass="47940">MDKVYATAKAALDGLLFDEMTIAAGGFGLCGIPENLIGALLEAGTKGLTIVGNNAGVDDFGMGPLLKTHQVKRVYASYVGENKEFERQVLSGELELHLTPQGTLAEKLRAGGAGIPAFYTRTAFGTKLAEGKETKVFDGKEYVLEEAIRADLSIVKAWKGDRLGNLVFRKTARNFNPMIATCGKVCVAEVEELVEVGELDPDHIHVPGIYVDRIVQGAKYEKRIEFRTVAGANTGKESPTRMAMARRAARELRDGYYVNLGIGIPTLVANFIPAGMDVILQSENGLLGIGPFPTDDQVDPDLINAGKQTITTLPGSSFFSSAESFAMIRGGHVDLSILGGLEVSCTGDLANWMVPGKMVKGPGGAMDLVSGVKRVVVLMEHTAKDGSPKIKPQCDLPLTGKEVVDLIITDLAVFEVEKGKGLTLIELAEGVSLDEVKAKTGCAFKVALQG</sequence>
<dbReference type="InterPro" id="IPR012791">
    <property type="entry name" value="3-oxoacid_CoA-transf_B"/>
</dbReference>
<proteinExistence type="inferred from homology"/>
<dbReference type="InterPro" id="IPR014388">
    <property type="entry name" value="3-oxoacid_CoA-transferase"/>
</dbReference>
<comment type="caution">
    <text evidence="5">The sequence shown here is derived from an EMBL/GenBank/DDBJ whole genome shotgun (WGS) entry which is preliminary data.</text>
</comment>
<dbReference type="SUPFAM" id="SSF100950">
    <property type="entry name" value="NagB/RpiA/CoA transferase-like"/>
    <property type="match status" value="2"/>
</dbReference>
<name>A0ABU8JA50_9GAMM</name>
<dbReference type="PANTHER" id="PTHR13707">
    <property type="entry name" value="KETOACID-COENZYME A TRANSFERASE"/>
    <property type="match status" value="1"/>
</dbReference>
<dbReference type="Pfam" id="PF01144">
    <property type="entry name" value="CoA_trans"/>
    <property type="match status" value="2"/>
</dbReference>
<dbReference type="InterPro" id="IPR037171">
    <property type="entry name" value="NagB/RpiA_transferase-like"/>
</dbReference>
<dbReference type="EMBL" id="JBBBNY010000002">
    <property type="protein sequence ID" value="MEI7036129.1"/>
    <property type="molecule type" value="Genomic_DNA"/>
</dbReference>
<evidence type="ECO:0000313" key="5">
    <source>
        <dbReference type="EMBL" id="MEI7036129.1"/>
    </source>
</evidence>
<gene>
    <name evidence="5" type="ORF">WAT24_05080</name>
</gene>
<reference evidence="5 6" key="1">
    <citation type="journal article" date="2014" name="Int. J. Syst. Evol. Microbiol.">
        <title>Fulvimonas yonginensis sp. nov., isolated from greenhouse soil, and emended description of the genus Fulvimonas.</title>
        <authorList>
            <person name="Ahn J.H."/>
            <person name="Kim S.J."/>
            <person name="Weon H.Y."/>
            <person name="Hong S.B."/>
            <person name="Seok S.J."/>
            <person name="Kwon S.W."/>
        </authorList>
    </citation>
    <scope>NUCLEOTIDE SEQUENCE [LARGE SCALE GENOMIC DNA]</scope>
    <source>
        <strain evidence="5 6">KACC 16952</strain>
    </source>
</reference>
<dbReference type="RefSeq" id="WP_336806738.1">
    <property type="nucleotide sequence ID" value="NZ_JBBBNY010000002.1"/>
</dbReference>
<comment type="catalytic activity">
    <reaction evidence="4">
        <text>an acyl-CoA + acetate = a carboxylate + acetyl-CoA</text>
        <dbReference type="Rhea" id="RHEA:13381"/>
        <dbReference type="ChEBI" id="CHEBI:29067"/>
        <dbReference type="ChEBI" id="CHEBI:30089"/>
        <dbReference type="ChEBI" id="CHEBI:57288"/>
        <dbReference type="ChEBI" id="CHEBI:58342"/>
        <dbReference type="EC" id="2.8.3.8"/>
    </reaction>
</comment>
<accession>A0ABU8JA50</accession>
<dbReference type="PANTHER" id="PTHR13707:SF60">
    <property type="entry name" value="ACETATE COA-TRANSFERASE SUBUNIT ALPHA"/>
    <property type="match status" value="1"/>
</dbReference>